<feature type="domain" description="Plastocyanin-like" evidence="6">
    <location>
        <begin position="80"/>
        <end position="194"/>
    </location>
</feature>
<evidence type="ECO:0000259" key="6">
    <source>
        <dbReference type="Pfam" id="PF07732"/>
    </source>
</evidence>
<comment type="caution">
    <text evidence="7">The sequence shown here is derived from an EMBL/GenBank/DDBJ whole genome shotgun (WGS) entry which is preliminary data.</text>
</comment>
<dbReference type="PANTHER" id="PTHR48267:SF1">
    <property type="entry name" value="BILIRUBIN OXIDASE"/>
    <property type="match status" value="1"/>
</dbReference>
<dbReference type="CDD" id="cd04232">
    <property type="entry name" value="CuRO_1_CueO_FtsP"/>
    <property type="match status" value="1"/>
</dbReference>
<keyword evidence="8" id="KW-1185">Reference proteome</keyword>
<dbReference type="SUPFAM" id="SSF49503">
    <property type="entry name" value="Cupredoxins"/>
    <property type="match status" value="3"/>
</dbReference>
<sequence length="490" mass="54453">MKKYLGISLAGLVIIFGGYYLFFIQGSGISGFPIHPINESDNGNSFNKTDIVGNSSLPIPPLLEDKNPDPDKAEFHITAQNATKEFISGVETETMGYNGNYLGPVIRVRNGEDVSVQVENNLEDEITTIHWHGLEVDGDADGGPHSGIQPGESWTPEFTIDQPAATLWYHPHPEKNTGRQVYKGLAGLFFIEDEVSDSLGIPKDYGVNDVPLIIQDKQFNENGSFQYELGMHDVMNGLQGGTMLVNGAVDPYLEVPKGMMRLRLLNGSNASVYELHFSNNQTFYQIASDGGFLENPIEMDELILGPAERAEILVDFSNFKDGDTIQLSNKGSEFMKFVVNGESESNYAIPEQLTSIEKIDPDEAVRTREFVFQGMGPMVNINGKQMDMNRIDEFVDIHETEIWEVSNESGMGMMGGTVHPFHAHGVQFQIIDRDGNPPPLNETGWKDTFIVYPGEKVRAIATFNHSGVFMYHCHILEHEDAGMMGQFKVE</sequence>
<dbReference type="GO" id="GO:0016491">
    <property type="term" value="F:oxidoreductase activity"/>
    <property type="evidence" value="ECO:0007669"/>
    <property type="project" value="UniProtKB-KW"/>
</dbReference>
<dbReference type="AlphaFoldDB" id="A0A6N7QUN8"/>
<reference evidence="7 8" key="1">
    <citation type="submission" date="2019-10" db="EMBL/GenBank/DDBJ databases">
        <title>Gracilibacillus salitolerans sp. nov., a moderate halophile isolated from a saline soil in northwest China.</title>
        <authorList>
            <person name="Gan L."/>
        </authorList>
    </citation>
    <scope>NUCLEOTIDE SEQUENCE [LARGE SCALE GENOMIC DNA]</scope>
    <source>
        <strain evidence="7 8">TP2-8</strain>
    </source>
</reference>
<dbReference type="RefSeq" id="WP_153834520.1">
    <property type="nucleotide sequence ID" value="NZ_JBHUMW010000016.1"/>
</dbReference>
<keyword evidence="2" id="KW-0479">Metal-binding</keyword>
<evidence type="ECO:0000256" key="4">
    <source>
        <dbReference type="SAM" id="Phobius"/>
    </source>
</evidence>
<accession>A0A6N7QUN8</accession>
<dbReference type="InterPro" id="IPR002355">
    <property type="entry name" value="Cu_oxidase_Cu_BS"/>
</dbReference>
<dbReference type="Pfam" id="PF07732">
    <property type="entry name" value="Cu-oxidase_3"/>
    <property type="match status" value="1"/>
</dbReference>
<evidence type="ECO:0000259" key="5">
    <source>
        <dbReference type="Pfam" id="PF07731"/>
    </source>
</evidence>
<dbReference type="PROSITE" id="PS00080">
    <property type="entry name" value="MULTICOPPER_OXIDASE2"/>
    <property type="match status" value="1"/>
</dbReference>
<feature type="domain" description="Plastocyanin-like" evidence="5">
    <location>
        <begin position="374"/>
        <end position="490"/>
    </location>
</feature>
<keyword evidence="4" id="KW-1133">Transmembrane helix</keyword>
<dbReference type="PANTHER" id="PTHR48267">
    <property type="entry name" value="CUPREDOXIN SUPERFAMILY PROTEIN"/>
    <property type="match status" value="1"/>
</dbReference>
<dbReference type="PROSITE" id="PS00079">
    <property type="entry name" value="MULTICOPPER_OXIDASE1"/>
    <property type="match status" value="1"/>
</dbReference>
<keyword evidence="4" id="KW-0472">Membrane</keyword>
<keyword evidence="3" id="KW-0560">Oxidoreductase</keyword>
<dbReference type="EMBL" id="WJEE01000007">
    <property type="protein sequence ID" value="MRI65728.1"/>
    <property type="molecule type" value="Genomic_DNA"/>
</dbReference>
<gene>
    <name evidence="7" type="ORF">GH885_05115</name>
</gene>
<evidence type="ECO:0000313" key="7">
    <source>
        <dbReference type="EMBL" id="MRI65728.1"/>
    </source>
</evidence>
<name>A0A6N7QUN8_9BACI</name>
<keyword evidence="4" id="KW-0812">Transmembrane</keyword>
<evidence type="ECO:0000256" key="3">
    <source>
        <dbReference type="ARBA" id="ARBA00023002"/>
    </source>
</evidence>
<dbReference type="InterPro" id="IPR033138">
    <property type="entry name" value="Cu_oxidase_CS"/>
</dbReference>
<proteinExistence type="inferred from homology"/>
<dbReference type="CDD" id="cd13867">
    <property type="entry name" value="CuRO_2_CueO_FtsP"/>
    <property type="match status" value="1"/>
</dbReference>
<comment type="similarity">
    <text evidence="1">Belongs to the multicopper oxidase family.</text>
</comment>
<protein>
    <submittedName>
        <fullName evidence="7">Multicopper oxidase domain-containing protein</fullName>
    </submittedName>
</protein>
<dbReference type="Pfam" id="PF07731">
    <property type="entry name" value="Cu-oxidase_2"/>
    <property type="match status" value="1"/>
</dbReference>
<dbReference type="InterPro" id="IPR011707">
    <property type="entry name" value="Cu-oxidase-like_N"/>
</dbReference>
<evidence type="ECO:0000313" key="8">
    <source>
        <dbReference type="Proteomes" id="UP000435187"/>
    </source>
</evidence>
<dbReference type="InterPro" id="IPR045087">
    <property type="entry name" value="Cu-oxidase_fam"/>
</dbReference>
<evidence type="ECO:0000256" key="1">
    <source>
        <dbReference type="ARBA" id="ARBA00010609"/>
    </source>
</evidence>
<dbReference type="GO" id="GO:0005507">
    <property type="term" value="F:copper ion binding"/>
    <property type="evidence" value="ECO:0007669"/>
    <property type="project" value="InterPro"/>
</dbReference>
<feature type="transmembrane region" description="Helical" evidence="4">
    <location>
        <begin position="7"/>
        <end position="24"/>
    </location>
</feature>
<dbReference type="Gene3D" id="2.60.40.420">
    <property type="entry name" value="Cupredoxins - blue copper proteins"/>
    <property type="match status" value="3"/>
</dbReference>
<evidence type="ECO:0000256" key="2">
    <source>
        <dbReference type="ARBA" id="ARBA00022723"/>
    </source>
</evidence>
<dbReference type="InterPro" id="IPR011706">
    <property type="entry name" value="Cu-oxidase_C"/>
</dbReference>
<dbReference type="Proteomes" id="UP000435187">
    <property type="component" value="Unassembled WGS sequence"/>
</dbReference>
<organism evidence="7 8">
    <name type="scientific">Gracilibacillus thailandensis</name>
    <dbReference type="NCBI Taxonomy" id="563735"/>
    <lineage>
        <taxon>Bacteria</taxon>
        <taxon>Bacillati</taxon>
        <taxon>Bacillota</taxon>
        <taxon>Bacilli</taxon>
        <taxon>Bacillales</taxon>
        <taxon>Bacillaceae</taxon>
        <taxon>Gracilibacillus</taxon>
    </lineage>
</organism>
<dbReference type="InterPro" id="IPR008972">
    <property type="entry name" value="Cupredoxin"/>
</dbReference>
<dbReference type="CDD" id="cd13890">
    <property type="entry name" value="CuRO_3_CueO_FtsP"/>
    <property type="match status" value="1"/>
</dbReference>